<dbReference type="GO" id="GO:1901907">
    <property type="term" value="P:diadenosine pentaphosphate catabolic process"/>
    <property type="evidence" value="ECO:0007669"/>
    <property type="project" value="TreeGrafter"/>
</dbReference>
<evidence type="ECO:0000313" key="5">
    <source>
        <dbReference type="Proteomes" id="UP000034350"/>
    </source>
</evidence>
<evidence type="ECO:0000313" key="4">
    <source>
        <dbReference type="EMBL" id="KKO76691.1"/>
    </source>
</evidence>
<reference evidence="4 5" key="1">
    <citation type="journal article" date="2015" name="Environ. Microbiol.">
        <title>Genome analyses suggest the presence of polyploidy and recent human-driven expansions in eight global populations of the honeybee pathogen Nosema ceranae.</title>
        <authorList>
            <person name="Pelin A."/>
            <person name="Selman M."/>
            <person name="Aris-Brosou S."/>
            <person name="Farinelli L."/>
            <person name="Corradi N."/>
        </authorList>
    </citation>
    <scope>NUCLEOTIDE SEQUENCE [LARGE SCALE GENOMIC DNA]</scope>
    <source>
        <strain evidence="4 5">PA08 1199</strain>
    </source>
</reference>
<sequence length="120" mass="13866">MAKRAGTIPFIDDKVILVDSLKNKNNIVLPKGHIKNGESAQDAALRETLEEAGLIGILDTTNVYVLKNVVYWKMNVTKFPDKYDEMNKRRRHFYTYEEVEQSPLIKKSLKKIILEAMKNK</sequence>
<dbReference type="AlphaFoldDB" id="A0A0F9WHA5"/>
<comment type="caution">
    <text evidence="4">The sequence shown here is derived from an EMBL/GenBank/DDBJ whole genome shotgun (WGS) entry which is preliminary data.</text>
</comment>
<keyword evidence="5" id="KW-1185">Reference proteome</keyword>
<dbReference type="GO" id="GO:0000298">
    <property type="term" value="F:endopolyphosphatase activity"/>
    <property type="evidence" value="ECO:0007669"/>
    <property type="project" value="TreeGrafter"/>
</dbReference>
<gene>
    <name evidence="4" type="ORF">AAJ76_1000133260</name>
</gene>
<organism evidence="4 5">
    <name type="scientific">Vairimorpha ceranae</name>
    <dbReference type="NCBI Taxonomy" id="40302"/>
    <lineage>
        <taxon>Eukaryota</taxon>
        <taxon>Fungi</taxon>
        <taxon>Fungi incertae sedis</taxon>
        <taxon>Microsporidia</taxon>
        <taxon>Nosematidae</taxon>
        <taxon>Vairimorpha</taxon>
    </lineage>
</organism>
<dbReference type="GO" id="GO:0034432">
    <property type="term" value="F:bis(5'-adenosyl)-pentaphosphatase activity"/>
    <property type="evidence" value="ECO:0007669"/>
    <property type="project" value="TreeGrafter"/>
</dbReference>
<dbReference type="GO" id="GO:0005634">
    <property type="term" value="C:nucleus"/>
    <property type="evidence" value="ECO:0007669"/>
    <property type="project" value="TreeGrafter"/>
</dbReference>
<dbReference type="VEuPathDB" id="MicrosporidiaDB:G9O61_00g002360"/>
<protein>
    <submittedName>
        <fullName evidence="4">Nudix hydrolase</fullName>
    </submittedName>
</protein>
<accession>A0A0F9WHA5</accession>
<dbReference type="InterPro" id="IPR015797">
    <property type="entry name" value="NUDIX_hydrolase-like_dom_sf"/>
</dbReference>
<dbReference type="Pfam" id="PF00293">
    <property type="entry name" value="NUDIX"/>
    <property type="match status" value="1"/>
</dbReference>
<dbReference type="GO" id="GO:0046872">
    <property type="term" value="F:metal ion binding"/>
    <property type="evidence" value="ECO:0007669"/>
    <property type="project" value="UniProtKB-KW"/>
</dbReference>
<evidence type="ECO:0000256" key="1">
    <source>
        <dbReference type="ARBA" id="ARBA00022723"/>
    </source>
</evidence>
<evidence type="ECO:0000256" key="2">
    <source>
        <dbReference type="ARBA" id="ARBA00022801"/>
    </source>
</evidence>
<dbReference type="SUPFAM" id="SSF55811">
    <property type="entry name" value="Nudix"/>
    <property type="match status" value="1"/>
</dbReference>
<dbReference type="PROSITE" id="PS00893">
    <property type="entry name" value="NUDIX_BOX"/>
    <property type="match status" value="1"/>
</dbReference>
<dbReference type="RefSeq" id="XP_024332433.1">
    <property type="nucleotide sequence ID" value="XM_024473579.1"/>
</dbReference>
<dbReference type="GO" id="GO:0005737">
    <property type="term" value="C:cytoplasm"/>
    <property type="evidence" value="ECO:0007669"/>
    <property type="project" value="TreeGrafter"/>
</dbReference>
<dbReference type="GO" id="GO:0008486">
    <property type="term" value="F:diphosphoinositol-polyphosphate diphosphatase activity"/>
    <property type="evidence" value="ECO:0007669"/>
    <property type="project" value="TreeGrafter"/>
</dbReference>
<keyword evidence="1" id="KW-0479">Metal-binding</keyword>
<dbReference type="PANTHER" id="PTHR12629:SF0">
    <property type="entry name" value="DIPHOSPHOINOSITOL-POLYPHOSPHATE DIPHOSPHATASE"/>
    <property type="match status" value="1"/>
</dbReference>
<dbReference type="InterPro" id="IPR000086">
    <property type="entry name" value="NUDIX_hydrolase_dom"/>
</dbReference>
<name>A0A0F9WHA5_9MICR</name>
<dbReference type="GeneID" id="36318473"/>
<dbReference type="InterPro" id="IPR020084">
    <property type="entry name" value="NUDIX_hydrolase_CS"/>
</dbReference>
<dbReference type="EMBL" id="JPQZ01000001">
    <property type="protein sequence ID" value="KKO76691.1"/>
    <property type="molecule type" value="Genomic_DNA"/>
</dbReference>
<dbReference type="GO" id="GO:0034431">
    <property type="term" value="F:bis(5'-adenosyl)-hexaphosphatase activity"/>
    <property type="evidence" value="ECO:0007669"/>
    <property type="project" value="TreeGrafter"/>
</dbReference>
<dbReference type="GO" id="GO:0071543">
    <property type="term" value="P:diphosphoinositol polyphosphate metabolic process"/>
    <property type="evidence" value="ECO:0007669"/>
    <property type="project" value="TreeGrafter"/>
</dbReference>
<proteinExistence type="predicted"/>
<keyword evidence="2 4" id="KW-0378">Hydrolase</keyword>
<dbReference type="OrthoDB" id="2195459at2759"/>
<dbReference type="Proteomes" id="UP000034350">
    <property type="component" value="Unassembled WGS sequence"/>
</dbReference>
<dbReference type="GO" id="GO:1901911">
    <property type="term" value="P:adenosine 5'-(hexahydrogen pentaphosphate) catabolic process"/>
    <property type="evidence" value="ECO:0007669"/>
    <property type="project" value="TreeGrafter"/>
</dbReference>
<dbReference type="PROSITE" id="PS51462">
    <property type="entry name" value="NUDIX"/>
    <property type="match status" value="1"/>
</dbReference>
<dbReference type="Gene3D" id="3.90.79.10">
    <property type="entry name" value="Nucleoside Triphosphate Pyrophosphohydrolase"/>
    <property type="match status" value="1"/>
</dbReference>
<dbReference type="PANTHER" id="PTHR12629">
    <property type="entry name" value="DIPHOSPHOINOSITOL POLYPHOSPHATE PHOSPHOHYDROLASE"/>
    <property type="match status" value="1"/>
</dbReference>
<dbReference type="VEuPathDB" id="MicrosporidiaDB:AAJ76_1000133260"/>
<feature type="domain" description="Nudix hydrolase" evidence="3">
    <location>
        <begin position="1"/>
        <end position="118"/>
    </location>
</feature>
<dbReference type="GO" id="GO:1901909">
    <property type="term" value="P:diadenosine hexaphosphate catabolic process"/>
    <property type="evidence" value="ECO:0007669"/>
    <property type="project" value="TreeGrafter"/>
</dbReference>
<evidence type="ECO:0000259" key="3">
    <source>
        <dbReference type="PROSITE" id="PS51462"/>
    </source>
</evidence>